<keyword evidence="2" id="KW-1185">Reference proteome</keyword>
<name>A0ACB6V7C6_9ASCO</name>
<protein>
    <submittedName>
        <fullName evidence="1">Uncharacterized protein</fullName>
    </submittedName>
</protein>
<dbReference type="Proteomes" id="UP000744676">
    <property type="component" value="Unassembled WGS sequence"/>
</dbReference>
<evidence type="ECO:0000313" key="2">
    <source>
        <dbReference type="Proteomes" id="UP000744676"/>
    </source>
</evidence>
<sequence length="351" mass="39481">MSSLQKYLADNYLKAGKARDFGSDDEGDTVIANDYVQEKKKKKKSKKLHSSAEASSSGLVLTNDDDAGDVRNLQSGEDLDFENVEQVAQRSKPKPVAVNRWKKKGEDSGASGSCSAEAADTKIKQEDSSQDHNIAGSKIKQEDEEEKSKFLSHGLQTPDQVANYLRIKSETEAEIIKQLETPGPGNETVYRDASGRRIDILSTRAEAKKKQKEEEEERARSIRLLNLGVVQQQKQRENRELEGTDVKYTRNANDEDRNRELKAKVDTFNDPAASFLSSTKNNDKSGGSSHAESLSSKKKYKGYFAPNRFGIAPGHRWDGVDRSNGFETLWFKKQNEIKEKKRLQYTMSYDI</sequence>
<evidence type="ECO:0000313" key="1">
    <source>
        <dbReference type="EMBL" id="KAF5100324.1"/>
    </source>
</evidence>
<accession>A0ACB6V7C6</accession>
<proteinExistence type="predicted"/>
<organism evidence="1 2">
    <name type="scientific">Geotrichum galactomycetum</name>
    <dbReference type="NCBI Taxonomy" id="27317"/>
    <lineage>
        <taxon>Eukaryota</taxon>
        <taxon>Fungi</taxon>
        <taxon>Dikarya</taxon>
        <taxon>Ascomycota</taxon>
        <taxon>Saccharomycotina</taxon>
        <taxon>Dipodascomycetes</taxon>
        <taxon>Dipodascales</taxon>
        <taxon>Dipodascaceae</taxon>
        <taxon>Geotrichum</taxon>
    </lineage>
</organism>
<comment type="caution">
    <text evidence="1">The sequence shown here is derived from an EMBL/GenBank/DDBJ whole genome shotgun (WGS) entry which is preliminary data.</text>
</comment>
<dbReference type="EMBL" id="QVQA01000023">
    <property type="protein sequence ID" value="KAF5100324.1"/>
    <property type="molecule type" value="Genomic_DNA"/>
</dbReference>
<reference evidence="1 2" key="1">
    <citation type="journal article" date="2020" name="Front. Microbiol.">
        <title>Phenotypic and Genetic Characterization of the Cheese Ripening Yeast Geotrichum candidum.</title>
        <authorList>
            <person name="Perkins V."/>
            <person name="Vignola S."/>
            <person name="Lessard M.H."/>
            <person name="Plante P.L."/>
            <person name="Corbeil J."/>
            <person name="Dugat-Bony E."/>
            <person name="Frenette M."/>
            <person name="Labrie S."/>
        </authorList>
    </citation>
    <scope>NUCLEOTIDE SEQUENCE [LARGE SCALE GENOMIC DNA]</scope>
    <source>
        <strain evidence="1 2">LMA-1147</strain>
    </source>
</reference>
<gene>
    <name evidence="1" type="ORF">D0Z00_001292</name>
</gene>